<evidence type="ECO:0000256" key="1">
    <source>
        <dbReference type="ARBA" id="ARBA00008354"/>
    </source>
</evidence>
<evidence type="ECO:0000313" key="7">
    <source>
        <dbReference type="EMBL" id="MPC90484.1"/>
    </source>
</evidence>
<dbReference type="Proteomes" id="UP000324222">
    <property type="component" value="Unassembled WGS sequence"/>
</dbReference>
<dbReference type="Pfam" id="PF22794">
    <property type="entry name" value="jr-ZPR1"/>
    <property type="match status" value="1"/>
</dbReference>
<dbReference type="SMART" id="SM00709">
    <property type="entry name" value="Zpr1"/>
    <property type="match status" value="1"/>
</dbReference>
<dbReference type="Gene3D" id="2.20.25.420">
    <property type="entry name" value="ZPR1, zinc finger domain"/>
    <property type="match status" value="1"/>
</dbReference>
<name>A0A5B7JDQ5_PORTR</name>
<dbReference type="OrthoDB" id="308464at2759"/>
<keyword evidence="8" id="KW-1185">Reference proteome</keyword>
<keyword evidence="5" id="KW-0812">Transmembrane</keyword>
<dbReference type="PANTHER" id="PTHR10876:SF0">
    <property type="entry name" value="ZINC FINGER PROTEIN ZPR1"/>
    <property type="match status" value="1"/>
</dbReference>
<sequence length="107" mass="12599">MTRIPHLKEVILTSFECEHCGERNTGCQMGRWQEKGVRYQLQVRDERDLSRQVVKSGEATVCIPEVELEIPPNKEKGGECCAAFSFLYFFIYLFIYLFFFLVYIMLN</sequence>
<proteinExistence type="inferred from homology"/>
<feature type="domain" description="Zinc finger ZPR1-type" evidence="6">
    <location>
        <begin position="1"/>
        <end position="103"/>
    </location>
</feature>
<keyword evidence="5" id="KW-1133">Transmembrane helix</keyword>
<gene>
    <name evidence="7" type="primary">Zpr1</name>
    <name evidence="7" type="ORF">E2C01_085473</name>
</gene>
<evidence type="ECO:0000259" key="6">
    <source>
        <dbReference type="SMART" id="SM00709"/>
    </source>
</evidence>
<organism evidence="7 8">
    <name type="scientific">Portunus trituberculatus</name>
    <name type="common">Swimming crab</name>
    <name type="synonym">Neptunus trituberculatus</name>
    <dbReference type="NCBI Taxonomy" id="210409"/>
    <lineage>
        <taxon>Eukaryota</taxon>
        <taxon>Metazoa</taxon>
        <taxon>Ecdysozoa</taxon>
        <taxon>Arthropoda</taxon>
        <taxon>Crustacea</taxon>
        <taxon>Multicrustacea</taxon>
        <taxon>Malacostraca</taxon>
        <taxon>Eumalacostraca</taxon>
        <taxon>Eucarida</taxon>
        <taxon>Decapoda</taxon>
        <taxon>Pleocyemata</taxon>
        <taxon>Brachyura</taxon>
        <taxon>Eubrachyura</taxon>
        <taxon>Portunoidea</taxon>
        <taxon>Portunidae</taxon>
        <taxon>Portuninae</taxon>
        <taxon>Portunus</taxon>
    </lineage>
</organism>
<evidence type="ECO:0000313" key="8">
    <source>
        <dbReference type="Proteomes" id="UP000324222"/>
    </source>
</evidence>
<dbReference type="PANTHER" id="PTHR10876">
    <property type="entry name" value="ZINC FINGER PROTEIN ZPR1"/>
    <property type="match status" value="1"/>
</dbReference>
<evidence type="ECO:0000256" key="4">
    <source>
        <dbReference type="ARBA" id="ARBA00022833"/>
    </source>
</evidence>
<keyword evidence="5" id="KW-0472">Membrane</keyword>
<keyword evidence="3" id="KW-0863">Zinc-finger</keyword>
<comment type="similarity">
    <text evidence="1">Belongs to the ZPR1 family.</text>
</comment>
<dbReference type="Pfam" id="PF03367">
    <property type="entry name" value="Zn_ribbon_ZPR1"/>
    <property type="match status" value="1"/>
</dbReference>
<dbReference type="Gene3D" id="2.60.120.1040">
    <property type="entry name" value="ZPR1, A/B domain"/>
    <property type="match status" value="1"/>
</dbReference>
<keyword evidence="4" id="KW-0862">Zinc</keyword>
<dbReference type="InterPro" id="IPR004457">
    <property type="entry name" value="Znf_ZPR1"/>
</dbReference>
<comment type="caution">
    <text evidence="7">The sequence shown here is derived from an EMBL/GenBank/DDBJ whole genome shotgun (WGS) entry which is preliminary data.</text>
</comment>
<dbReference type="GO" id="GO:0005634">
    <property type="term" value="C:nucleus"/>
    <property type="evidence" value="ECO:0007669"/>
    <property type="project" value="TreeGrafter"/>
</dbReference>
<dbReference type="GO" id="GO:0008270">
    <property type="term" value="F:zinc ion binding"/>
    <property type="evidence" value="ECO:0007669"/>
    <property type="project" value="UniProtKB-KW"/>
</dbReference>
<dbReference type="EMBL" id="VSRR010084523">
    <property type="protein sequence ID" value="MPC90484.1"/>
    <property type="molecule type" value="Genomic_DNA"/>
</dbReference>
<dbReference type="AlphaFoldDB" id="A0A5B7JDQ5"/>
<dbReference type="InterPro" id="IPR042451">
    <property type="entry name" value="ZPR1_A/B_dom"/>
</dbReference>
<dbReference type="InterPro" id="IPR040141">
    <property type="entry name" value="ZPR1"/>
</dbReference>
<dbReference type="InterPro" id="IPR056180">
    <property type="entry name" value="ZPR1_jr_dom"/>
</dbReference>
<dbReference type="InterPro" id="IPR042452">
    <property type="entry name" value="ZPR1_Znf1/2"/>
</dbReference>
<feature type="transmembrane region" description="Helical" evidence="5">
    <location>
        <begin position="86"/>
        <end position="106"/>
    </location>
</feature>
<protein>
    <submittedName>
        <fullName evidence="7">Zinc finger protein ZPR1</fullName>
    </submittedName>
</protein>
<accession>A0A5B7JDQ5</accession>
<evidence type="ECO:0000256" key="2">
    <source>
        <dbReference type="ARBA" id="ARBA00022723"/>
    </source>
</evidence>
<evidence type="ECO:0000256" key="5">
    <source>
        <dbReference type="SAM" id="Phobius"/>
    </source>
</evidence>
<evidence type="ECO:0000256" key="3">
    <source>
        <dbReference type="ARBA" id="ARBA00022771"/>
    </source>
</evidence>
<keyword evidence="2" id="KW-0479">Metal-binding</keyword>
<reference evidence="7 8" key="1">
    <citation type="submission" date="2019-05" db="EMBL/GenBank/DDBJ databases">
        <title>Another draft genome of Portunus trituberculatus and its Hox gene families provides insights of decapod evolution.</title>
        <authorList>
            <person name="Jeong J.-H."/>
            <person name="Song I."/>
            <person name="Kim S."/>
            <person name="Choi T."/>
            <person name="Kim D."/>
            <person name="Ryu S."/>
            <person name="Kim W."/>
        </authorList>
    </citation>
    <scope>NUCLEOTIDE SEQUENCE [LARGE SCALE GENOMIC DNA]</scope>
    <source>
        <tissue evidence="7">Muscle</tissue>
    </source>
</reference>